<evidence type="ECO:0008006" key="4">
    <source>
        <dbReference type="Google" id="ProtNLM"/>
    </source>
</evidence>
<sequence length="177" mass="19922">MDFLKSTRFWVITLFGFISIGIISIMTGVYSEVKIDQRESDGWELVGIEYEGKADSQAFISLYDSISKELEKGKLSGKLAVLFFQNPNTEKPIKAIVGALSNKKAASQHNYKVYKQGPYLEVYSEITMGELFTPNPENVINQINDLIEVSFGTVPNKYLEYYPTKSTVIQSAIVEKP</sequence>
<dbReference type="Proteomes" id="UP000267268">
    <property type="component" value="Chromosome 1"/>
</dbReference>
<dbReference type="EMBL" id="CP034562">
    <property type="protein sequence ID" value="AZQ63005.1"/>
    <property type="molecule type" value="Genomic_DNA"/>
</dbReference>
<evidence type="ECO:0000313" key="2">
    <source>
        <dbReference type="EMBL" id="AZQ63005.1"/>
    </source>
</evidence>
<gene>
    <name evidence="2" type="ORF">EI427_12360</name>
</gene>
<accession>A0A3Q9FLS1</accession>
<proteinExistence type="predicted"/>
<keyword evidence="1" id="KW-1133">Transmembrane helix</keyword>
<dbReference type="RefSeq" id="WP_126615073.1">
    <property type="nucleotide sequence ID" value="NZ_CP034562.1"/>
</dbReference>
<organism evidence="2 3">
    <name type="scientific">Flammeovirga pectinis</name>
    <dbReference type="NCBI Taxonomy" id="2494373"/>
    <lineage>
        <taxon>Bacteria</taxon>
        <taxon>Pseudomonadati</taxon>
        <taxon>Bacteroidota</taxon>
        <taxon>Cytophagia</taxon>
        <taxon>Cytophagales</taxon>
        <taxon>Flammeovirgaceae</taxon>
        <taxon>Flammeovirga</taxon>
    </lineage>
</organism>
<keyword evidence="3" id="KW-1185">Reference proteome</keyword>
<feature type="transmembrane region" description="Helical" evidence="1">
    <location>
        <begin position="9"/>
        <end position="30"/>
    </location>
</feature>
<protein>
    <recommendedName>
        <fullName evidence="4">AraC family transcriptional regulator</fullName>
    </recommendedName>
</protein>
<keyword evidence="1" id="KW-0472">Membrane</keyword>
<dbReference type="OrthoDB" id="979458at2"/>
<name>A0A3Q9FLS1_9BACT</name>
<keyword evidence="1" id="KW-0812">Transmembrane</keyword>
<evidence type="ECO:0000313" key="3">
    <source>
        <dbReference type="Proteomes" id="UP000267268"/>
    </source>
</evidence>
<dbReference type="AlphaFoldDB" id="A0A3Q9FLS1"/>
<dbReference type="KEGG" id="fll:EI427_12360"/>
<reference evidence="2 3" key="1">
    <citation type="submission" date="2018-12" db="EMBL/GenBank/DDBJ databases">
        <title>Flammeovirga pectinis sp. nov., isolated from the gut of the Korean scallop, Patinopecten yessoensis.</title>
        <authorList>
            <person name="Bae J.-W."/>
            <person name="Jeong Y.-S."/>
            <person name="Kang W."/>
        </authorList>
    </citation>
    <scope>NUCLEOTIDE SEQUENCE [LARGE SCALE GENOMIC DNA]</scope>
    <source>
        <strain evidence="2 3">L12M1</strain>
    </source>
</reference>
<evidence type="ECO:0000256" key="1">
    <source>
        <dbReference type="SAM" id="Phobius"/>
    </source>
</evidence>